<keyword evidence="3" id="KW-1185">Reference proteome</keyword>
<protein>
    <recommendedName>
        <fullName evidence="1">TNase-like domain-containing protein</fullName>
    </recommendedName>
</protein>
<dbReference type="HOGENOM" id="CLU_055243_0_0_11"/>
<dbReference type="InterPro" id="IPR016071">
    <property type="entry name" value="Staphylococal_nuclease_OB-fold"/>
</dbReference>
<proteinExistence type="predicted"/>
<dbReference type="InterPro" id="IPR035437">
    <property type="entry name" value="SNase_OB-fold_sf"/>
</dbReference>
<dbReference type="Proteomes" id="UP000006854">
    <property type="component" value="Chromosome"/>
</dbReference>
<dbReference type="SUPFAM" id="SSF50199">
    <property type="entry name" value="Staphylococcal nuclease"/>
    <property type="match status" value="1"/>
</dbReference>
<dbReference type="RefSeq" id="WP_015038187.1">
    <property type="nucleotide sequence ID" value="NC_018750.1"/>
</dbReference>
<organism evidence="2 3">
    <name type="scientific">Streptomyces venezuelae (strain ATCC 10712 / CBS 650.69 / DSM 40230 / JCM 4526 / NBRC 13096 / PD 04745)</name>
    <dbReference type="NCBI Taxonomy" id="953739"/>
    <lineage>
        <taxon>Bacteria</taxon>
        <taxon>Bacillati</taxon>
        <taxon>Actinomycetota</taxon>
        <taxon>Actinomycetes</taxon>
        <taxon>Kitasatosporales</taxon>
        <taxon>Streptomycetaceae</taxon>
        <taxon>Streptomyces</taxon>
    </lineage>
</organism>
<evidence type="ECO:0000313" key="3">
    <source>
        <dbReference type="Proteomes" id="UP000006854"/>
    </source>
</evidence>
<dbReference type="eggNOG" id="COG1525">
    <property type="taxonomic scope" value="Bacteria"/>
</dbReference>
<dbReference type="AlphaFoldDB" id="F2RKD6"/>
<dbReference type="GeneID" id="51867521"/>
<evidence type="ECO:0000313" key="2">
    <source>
        <dbReference type="EMBL" id="CCA60292.1"/>
    </source>
</evidence>
<dbReference type="PATRIC" id="fig|953739.5.peg.2223"/>
<gene>
    <name evidence="2" type="ordered locus">SVEN_7006</name>
</gene>
<dbReference type="Gene3D" id="2.40.50.90">
    <property type="match status" value="1"/>
</dbReference>
<dbReference type="OrthoDB" id="7065322at2"/>
<evidence type="ECO:0000259" key="1">
    <source>
        <dbReference type="PROSITE" id="PS50830"/>
    </source>
</evidence>
<name>F2RKD6_STRVP</name>
<sequence>MPMLLIKGFYNIKDSQPDGDTVHFTAADPAEWGLVGGGGGRAVKNSEAGLGKLRLDAVDTLETHYGPAQDHQPLPFAHAARDELLKSLGFVDVQRQSDETVTATTPETVPGFVLTRGADVHGRCIALAGAGAAPGTSGREIDVDVAVLRTTVNHHLIGEGLAYPMFYRTLPTSLRVELAATAVRAREARRGLWAGDVTTAGAKITGPASLTDDVVILPKLFRRTLDYLRLAMPLSCYPAFLAGIQDRYSVLSTGERRAGLHHIVEVTNGHTVRMTHQPEDLVFEDA</sequence>
<dbReference type="STRING" id="953739.SVEN_7006"/>
<accession>F2RKD6</accession>
<dbReference type="Pfam" id="PF00565">
    <property type="entry name" value="SNase"/>
    <property type="match status" value="1"/>
</dbReference>
<reference evidence="2 3" key="1">
    <citation type="journal article" date="2011" name="BMC Genomics">
        <title>Genome-wide analysis of the role of GlnR in Streptomyces venezuelae provides new insights into global nitrogen regulation in actinomycetes.</title>
        <authorList>
            <person name="Pullan S.T."/>
            <person name="Bibb M.J."/>
            <person name="Merrick M."/>
        </authorList>
    </citation>
    <scope>NUCLEOTIDE SEQUENCE [LARGE SCALE GENOMIC DNA]</scope>
    <source>
        <strain evidence="3">ATCC 10712 / CBS 650.69 / DSM 40230 / JCM 4526 / NBRC 13096 / PD 04745</strain>
    </source>
</reference>
<feature type="domain" description="TNase-like" evidence="1">
    <location>
        <begin position="18"/>
        <end position="195"/>
    </location>
</feature>
<dbReference type="PROSITE" id="PS50830">
    <property type="entry name" value="TNASE_3"/>
    <property type="match status" value="1"/>
</dbReference>
<dbReference type="KEGG" id="sve:SVEN_7006"/>
<dbReference type="EMBL" id="FR845719">
    <property type="protein sequence ID" value="CCA60292.1"/>
    <property type="molecule type" value="Genomic_DNA"/>
</dbReference>